<dbReference type="InterPro" id="IPR002742">
    <property type="entry name" value="Desulfoferrodoxin_Fe-bd_dom"/>
</dbReference>
<reference evidence="3 4" key="2">
    <citation type="submission" date="2020-02" db="EMBL/GenBank/DDBJ databases">
        <title>Candidatus Galacturonibacter soehngenii shows hetero-acetogenic catabolism of galacturonic acid but lacks a canonical carbon monoxide dehydrogenase/acetyl-CoA synthase complex.</title>
        <authorList>
            <person name="Diender M."/>
            <person name="Stouten G.R."/>
            <person name="Petersen J.F."/>
            <person name="Nielsen P.H."/>
            <person name="Dueholm M.S."/>
            <person name="Pronk J.T."/>
            <person name="Van Loosdrecht M.C.M."/>
        </authorList>
    </citation>
    <scope>NUCLEOTIDE SEQUENCE [LARGE SCALE GENOMIC DNA]</scope>
    <source>
        <strain evidence="3">GalUA</strain>
    </source>
</reference>
<dbReference type="OrthoDB" id="9813152at2"/>
<dbReference type="PROSITE" id="PS50943">
    <property type="entry name" value="HTH_CROC1"/>
    <property type="match status" value="1"/>
</dbReference>
<dbReference type="AlphaFoldDB" id="A0A7V7QMG3"/>
<reference evidence="3 4" key="1">
    <citation type="submission" date="2019-09" db="EMBL/GenBank/DDBJ databases">
        <authorList>
            <person name="Valk L.C."/>
        </authorList>
    </citation>
    <scope>NUCLEOTIDE SEQUENCE [LARGE SCALE GENOMIC DNA]</scope>
    <source>
        <strain evidence="3">GalUA</strain>
    </source>
</reference>
<keyword evidence="1" id="KW-0238">DNA-binding</keyword>
<dbReference type="EMBL" id="WAGX01000004">
    <property type="protein sequence ID" value="KAB1439841.1"/>
    <property type="molecule type" value="Genomic_DNA"/>
</dbReference>
<comment type="caution">
    <text evidence="3">The sequence shown here is derived from an EMBL/GenBank/DDBJ whole genome shotgun (WGS) entry which is preliminary data.</text>
</comment>
<dbReference type="InterPro" id="IPR036073">
    <property type="entry name" value="Desulfoferrodoxin_Fe-bd_dom_sf"/>
</dbReference>
<feature type="domain" description="HTH cro/C1-type" evidence="2">
    <location>
        <begin position="10"/>
        <end position="64"/>
    </location>
</feature>
<name>A0A7V7QMG3_9FIRM</name>
<evidence type="ECO:0000313" key="4">
    <source>
        <dbReference type="Proteomes" id="UP000461768"/>
    </source>
</evidence>
<dbReference type="GO" id="GO:0016491">
    <property type="term" value="F:oxidoreductase activity"/>
    <property type="evidence" value="ECO:0007669"/>
    <property type="project" value="InterPro"/>
</dbReference>
<dbReference type="InterPro" id="IPR001387">
    <property type="entry name" value="Cro/C1-type_HTH"/>
</dbReference>
<dbReference type="PANTHER" id="PTHR46558:SF11">
    <property type="entry name" value="HTH-TYPE TRANSCRIPTIONAL REGULATOR XRE"/>
    <property type="match status" value="1"/>
</dbReference>
<sequence length="194" mass="22096">MQQNNLGQIIRSFRLEQNLTQKQLADIMNLSDKTISKWERGLGFPDISLLVKLSDILGIDTQNLLAGNLLPNDFVSGNMKQTKYFICPTCHNITLCTGAAEVSCCGKKLSPKQLKKAKEDETLSVHVIENDWFITSEHPMTKTHYISFVALVTGERIQIIKQYPEWNLSVRVPKGGHEMLLWFCTQHGLFYQLL</sequence>
<gene>
    <name evidence="3" type="ORF">F7O84_05500</name>
</gene>
<evidence type="ECO:0000259" key="2">
    <source>
        <dbReference type="PROSITE" id="PS50943"/>
    </source>
</evidence>
<dbReference type="InterPro" id="IPR010982">
    <property type="entry name" value="Lambda_DNA-bd_dom_sf"/>
</dbReference>
<dbReference type="SUPFAM" id="SSF47413">
    <property type="entry name" value="lambda repressor-like DNA-binding domains"/>
    <property type="match status" value="1"/>
</dbReference>
<protein>
    <submittedName>
        <fullName evidence="3">Helix-turn-helix domain-containing protein</fullName>
    </submittedName>
</protein>
<dbReference type="SUPFAM" id="SSF49367">
    <property type="entry name" value="Superoxide reductase-like"/>
    <property type="match status" value="1"/>
</dbReference>
<dbReference type="Gene3D" id="2.60.40.730">
    <property type="entry name" value="SOR catalytic domain"/>
    <property type="match status" value="1"/>
</dbReference>
<dbReference type="GO" id="GO:0003677">
    <property type="term" value="F:DNA binding"/>
    <property type="evidence" value="ECO:0007669"/>
    <property type="project" value="UniProtKB-KW"/>
</dbReference>
<dbReference type="Pfam" id="PF01880">
    <property type="entry name" value="Desulfoferrodox"/>
    <property type="match status" value="1"/>
</dbReference>
<keyword evidence="4" id="KW-1185">Reference proteome</keyword>
<dbReference type="Proteomes" id="UP000461768">
    <property type="component" value="Unassembled WGS sequence"/>
</dbReference>
<dbReference type="Pfam" id="PF01381">
    <property type="entry name" value="HTH_3"/>
    <property type="match status" value="1"/>
</dbReference>
<evidence type="ECO:0000313" key="3">
    <source>
        <dbReference type="EMBL" id="KAB1439841.1"/>
    </source>
</evidence>
<dbReference type="CDD" id="cd00093">
    <property type="entry name" value="HTH_XRE"/>
    <property type="match status" value="1"/>
</dbReference>
<accession>A0A7V7QMG3</accession>
<proteinExistence type="predicted"/>
<evidence type="ECO:0000256" key="1">
    <source>
        <dbReference type="ARBA" id="ARBA00023125"/>
    </source>
</evidence>
<organism evidence="3 4">
    <name type="scientific">Candidatus Galacturonatibacter soehngenii</name>
    <dbReference type="NCBI Taxonomy" id="2307010"/>
    <lineage>
        <taxon>Bacteria</taxon>
        <taxon>Bacillati</taxon>
        <taxon>Bacillota</taxon>
        <taxon>Clostridia</taxon>
        <taxon>Lachnospirales</taxon>
        <taxon>Lachnospiraceae</taxon>
        <taxon>Candidatus Galacturonatibacter</taxon>
    </lineage>
</organism>
<dbReference type="SMART" id="SM00530">
    <property type="entry name" value="HTH_XRE"/>
    <property type="match status" value="1"/>
</dbReference>
<dbReference type="Gene3D" id="1.10.260.40">
    <property type="entry name" value="lambda repressor-like DNA-binding domains"/>
    <property type="match status" value="1"/>
</dbReference>
<dbReference type="PANTHER" id="PTHR46558">
    <property type="entry name" value="TRACRIPTIONAL REGULATORY PROTEIN-RELATED-RELATED"/>
    <property type="match status" value="1"/>
</dbReference>
<dbReference type="GO" id="GO:0005506">
    <property type="term" value="F:iron ion binding"/>
    <property type="evidence" value="ECO:0007669"/>
    <property type="project" value="InterPro"/>
</dbReference>
<dbReference type="RefSeq" id="WP_151142769.1">
    <property type="nucleotide sequence ID" value="NZ_WAGX01000004.1"/>
</dbReference>